<gene>
    <name evidence="1" type="ORF">E2C01_069067</name>
</gene>
<dbReference type="Proteomes" id="UP000324222">
    <property type="component" value="Unassembled WGS sequence"/>
</dbReference>
<organism evidence="1 2">
    <name type="scientific">Portunus trituberculatus</name>
    <name type="common">Swimming crab</name>
    <name type="synonym">Neptunus trituberculatus</name>
    <dbReference type="NCBI Taxonomy" id="210409"/>
    <lineage>
        <taxon>Eukaryota</taxon>
        <taxon>Metazoa</taxon>
        <taxon>Ecdysozoa</taxon>
        <taxon>Arthropoda</taxon>
        <taxon>Crustacea</taxon>
        <taxon>Multicrustacea</taxon>
        <taxon>Malacostraca</taxon>
        <taxon>Eumalacostraca</taxon>
        <taxon>Eucarida</taxon>
        <taxon>Decapoda</taxon>
        <taxon>Pleocyemata</taxon>
        <taxon>Brachyura</taxon>
        <taxon>Eubrachyura</taxon>
        <taxon>Portunoidea</taxon>
        <taxon>Portunidae</taxon>
        <taxon>Portuninae</taxon>
        <taxon>Portunus</taxon>
    </lineage>
</organism>
<comment type="caution">
    <text evidence="1">The sequence shown here is derived from an EMBL/GenBank/DDBJ whole genome shotgun (WGS) entry which is preliminary data.</text>
</comment>
<reference evidence="1 2" key="1">
    <citation type="submission" date="2019-05" db="EMBL/GenBank/DDBJ databases">
        <title>Another draft genome of Portunus trituberculatus and its Hox gene families provides insights of decapod evolution.</title>
        <authorList>
            <person name="Jeong J.-H."/>
            <person name="Song I."/>
            <person name="Kim S."/>
            <person name="Choi T."/>
            <person name="Kim D."/>
            <person name="Ryu S."/>
            <person name="Kim W."/>
        </authorList>
    </citation>
    <scope>NUCLEOTIDE SEQUENCE [LARGE SCALE GENOMIC DNA]</scope>
    <source>
        <tissue evidence="1">Muscle</tissue>
    </source>
</reference>
<name>A0A5B7I1T8_PORTR</name>
<dbReference type="AlphaFoldDB" id="A0A5B7I1T8"/>
<sequence>MKTIHGVIDQLSIPSGIFQKSLNRLVNRYRNIKIRSVLSWPSIFSRSSVVDLILVSVTLQDSPTSPITCEDPFSHHHNLLGRAIILNDHPNPYIAPVTSYDHLHQHQLPSAPSFIILPSCLPASIHATSHDFCL</sequence>
<accession>A0A5B7I1T8</accession>
<keyword evidence="2" id="KW-1185">Reference proteome</keyword>
<proteinExistence type="predicted"/>
<dbReference type="EMBL" id="VSRR010039496">
    <property type="protein sequence ID" value="MPC74694.1"/>
    <property type="molecule type" value="Genomic_DNA"/>
</dbReference>
<protein>
    <submittedName>
        <fullName evidence="1">Uncharacterized protein</fullName>
    </submittedName>
</protein>
<evidence type="ECO:0000313" key="1">
    <source>
        <dbReference type="EMBL" id="MPC74694.1"/>
    </source>
</evidence>
<evidence type="ECO:0000313" key="2">
    <source>
        <dbReference type="Proteomes" id="UP000324222"/>
    </source>
</evidence>